<name>A0A2I8VI60_9EURY</name>
<comment type="similarity">
    <text evidence="1">Belongs to the UPF0047 family.</text>
</comment>
<gene>
    <name evidence="2" type="ORF">C2R22_08110</name>
</gene>
<dbReference type="OrthoDB" id="6663at2157"/>
<dbReference type="NCBIfam" id="TIGR00149">
    <property type="entry name" value="TIGR00149_YjbQ"/>
    <property type="match status" value="1"/>
</dbReference>
<evidence type="ECO:0000313" key="3">
    <source>
        <dbReference type="Proteomes" id="UP000236584"/>
    </source>
</evidence>
<dbReference type="PANTHER" id="PTHR30615">
    <property type="entry name" value="UNCHARACTERIZED PROTEIN YJBQ-RELATED"/>
    <property type="match status" value="1"/>
</dbReference>
<dbReference type="PIRSF" id="PIRSF004681">
    <property type="entry name" value="UCP004681"/>
    <property type="match status" value="1"/>
</dbReference>
<dbReference type="AlphaFoldDB" id="A0A2I8VI60"/>
<dbReference type="SUPFAM" id="SSF111038">
    <property type="entry name" value="YjbQ-like"/>
    <property type="match status" value="1"/>
</dbReference>
<proteinExistence type="inferred from homology"/>
<dbReference type="Proteomes" id="UP000236584">
    <property type="component" value="Chromosome"/>
</dbReference>
<evidence type="ECO:0000313" key="2">
    <source>
        <dbReference type="EMBL" id="AUV81622.1"/>
    </source>
</evidence>
<dbReference type="GeneID" id="35592046"/>
<reference evidence="2 3" key="1">
    <citation type="submission" date="2018-01" db="EMBL/GenBank/DDBJ databases">
        <title>Complete genome sequence of Salinigranum rubrum GX10T, an extremely halophilic archaeon isolated from a marine solar saltern.</title>
        <authorList>
            <person name="Han S."/>
        </authorList>
    </citation>
    <scope>NUCLEOTIDE SEQUENCE [LARGE SCALE GENOMIC DNA]</scope>
    <source>
        <strain evidence="2 3">GX10</strain>
    </source>
</reference>
<protein>
    <recommendedName>
        <fullName evidence="4">YjbQ family protein</fullName>
    </recommendedName>
</protein>
<dbReference type="EMBL" id="CP026309">
    <property type="protein sequence ID" value="AUV81622.1"/>
    <property type="molecule type" value="Genomic_DNA"/>
</dbReference>
<dbReference type="PANTHER" id="PTHR30615:SF8">
    <property type="entry name" value="UPF0047 PROTEIN C4A8.02C"/>
    <property type="match status" value="1"/>
</dbReference>
<dbReference type="PROSITE" id="PS01314">
    <property type="entry name" value="UPF0047"/>
    <property type="match status" value="1"/>
</dbReference>
<dbReference type="KEGG" id="srub:C2R22_08110"/>
<dbReference type="InterPro" id="IPR035917">
    <property type="entry name" value="YjbQ-like_sf"/>
</dbReference>
<dbReference type="Pfam" id="PF01894">
    <property type="entry name" value="YjbQ"/>
    <property type="match status" value="1"/>
</dbReference>
<dbReference type="RefSeq" id="WP_103425310.1">
    <property type="nucleotide sequence ID" value="NZ_CP026309.1"/>
</dbReference>
<sequence length="130" mass="14099">MPRFTVSTDARLSVVDITDSVRDVVADDPSGAGERVCTVFVEHTTAGVVVNEAESRLLGDMEAYLSQVVPDEQWDHDEIDGNADAHLRTLLLGNSVQVPVVDGELALGTWQSVLLVECDGPRQRTVRVVV</sequence>
<dbReference type="Gene3D" id="2.60.120.460">
    <property type="entry name" value="YjbQ-like"/>
    <property type="match status" value="1"/>
</dbReference>
<evidence type="ECO:0000256" key="1">
    <source>
        <dbReference type="ARBA" id="ARBA00005534"/>
    </source>
</evidence>
<keyword evidence="3" id="KW-1185">Reference proteome</keyword>
<dbReference type="InterPro" id="IPR001602">
    <property type="entry name" value="UPF0047_YjbQ-like"/>
</dbReference>
<evidence type="ECO:0008006" key="4">
    <source>
        <dbReference type="Google" id="ProtNLM"/>
    </source>
</evidence>
<organism evidence="2 3">
    <name type="scientific">Salinigranum rubrum</name>
    <dbReference type="NCBI Taxonomy" id="755307"/>
    <lineage>
        <taxon>Archaea</taxon>
        <taxon>Methanobacteriati</taxon>
        <taxon>Methanobacteriota</taxon>
        <taxon>Stenosarchaea group</taxon>
        <taxon>Halobacteria</taxon>
        <taxon>Halobacteriales</taxon>
        <taxon>Haloferacaceae</taxon>
        <taxon>Salinigranum</taxon>
    </lineage>
</organism>
<accession>A0A2I8VI60</accession>